<accession>A0A0U4VLW2</accession>
<dbReference type="RefSeq" id="WP_059314289.1">
    <property type="nucleotide sequence ID" value="NZ_CP013987.1"/>
</dbReference>
<dbReference type="AlphaFoldDB" id="A0A0U4VLW2"/>
<dbReference type="EMBL" id="CP013987">
    <property type="protein sequence ID" value="ALZ84075.1"/>
    <property type="molecule type" value="Genomic_DNA"/>
</dbReference>
<name>A0A0U4VLW2_9PSED</name>
<protein>
    <submittedName>
        <fullName evidence="1">GTPase</fullName>
    </submittedName>
</protein>
<dbReference type="OrthoDB" id="7007802at2"/>
<proteinExistence type="predicted"/>
<reference evidence="1 2" key="1">
    <citation type="submission" date="2016-01" db="EMBL/GenBank/DDBJ databases">
        <title>Annotation of Pseudomonas oryzihabitans USDA-ARS-USMARC-56511.</title>
        <authorList>
            <person name="Harhay G.P."/>
            <person name="Harhay D.M."/>
            <person name="Smith T.P.L."/>
            <person name="Bono J.L."/>
            <person name="Heaton M.P."/>
            <person name="Clawson M.L."/>
            <person name="Chitko-Mckown C.G."/>
            <person name="Capik S.F."/>
            <person name="DeDonder K.D."/>
            <person name="Apley M.D."/>
            <person name="Lubbers B.V."/>
            <person name="White B.J."/>
            <person name="Larson R.L."/>
        </authorList>
    </citation>
    <scope>NUCLEOTIDE SEQUENCE [LARGE SCALE GENOMIC DNA]</scope>
    <source>
        <strain evidence="1 2">USDA-ARS-USMARC-56511</strain>
    </source>
</reference>
<evidence type="ECO:0000313" key="1">
    <source>
        <dbReference type="EMBL" id="ALZ84075.1"/>
    </source>
</evidence>
<organism evidence="1 2">
    <name type="scientific">Pseudomonas oryzihabitans</name>
    <dbReference type="NCBI Taxonomy" id="47885"/>
    <lineage>
        <taxon>Bacteria</taxon>
        <taxon>Pseudomonadati</taxon>
        <taxon>Pseudomonadota</taxon>
        <taxon>Gammaproteobacteria</taxon>
        <taxon>Pseudomonadales</taxon>
        <taxon>Pseudomonadaceae</taxon>
        <taxon>Pseudomonas</taxon>
    </lineage>
</organism>
<dbReference type="KEGG" id="por:APT59_07540"/>
<sequence length="98" mass="10692">MSDRLDLILEPTADEQQTLQVQRLAIRLAGRDLWLEADGSGGLNIFADSQDDEEQTPVLVLRPQALNALGLSIALETFADEGDENHVHDADCGCGHDH</sequence>
<dbReference type="Proteomes" id="UP000064137">
    <property type="component" value="Chromosome"/>
</dbReference>
<gene>
    <name evidence="1" type="ORF">APT59_07540</name>
</gene>
<evidence type="ECO:0000313" key="2">
    <source>
        <dbReference type="Proteomes" id="UP000064137"/>
    </source>
</evidence>